<dbReference type="Proteomes" id="UP000515861">
    <property type="component" value="Chromosome"/>
</dbReference>
<evidence type="ECO:0000256" key="1">
    <source>
        <dbReference type="ARBA" id="ARBA00000085"/>
    </source>
</evidence>
<keyword evidence="4" id="KW-0808">Transferase</keyword>
<dbReference type="Gene3D" id="3.30.565.10">
    <property type="entry name" value="Histidine kinase-like ATPase, C-terminal domain"/>
    <property type="match status" value="1"/>
</dbReference>
<evidence type="ECO:0000313" key="9">
    <source>
        <dbReference type="EMBL" id="QNM82623.1"/>
    </source>
</evidence>
<dbReference type="GO" id="GO:0004673">
    <property type="term" value="F:protein histidine kinase activity"/>
    <property type="evidence" value="ECO:0007669"/>
    <property type="project" value="UniProtKB-EC"/>
</dbReference>
<dbReference type="InterPro" id="IPR005467">
    <property type="entry name" value="His_kinase_dom"/>
</dbReference>
<comment type="catalytic activity">
    <reaction evidence="1">
        <text>ATP + protein L-histidine = ADP + protein N-phospho-L-histidine.</text>
        <dbReference type="EC" id="2.7.13.3"/>
    </reaction>
</comment>
<evidence type="ECO:0000256" key="6">
    <source>
        <dbReference type="ARBA" id="ARBA00022777"/>
    </source>
</evidence>
<dbReference type="InterPro" id="IPR003594">
    <property type="entry name" value="HATPase_dom"/>
</dbReference>
<organism evidence="9 10">
    <name type="scientific">Sphingomonas sabuli</name>
    <dbReference type="NCBI Taxonomy" id="2764186"/>
    <lineage>
        <taxon>Bacteria</taxon>
        <taxon>Pseudomonadati</taxon>
        <taxon>Pseudomonadota</taxon>
        <taxon>Alphaproteobacteria</taxon>
        <taxon>Sphingomonadales</taxon>
        <taxon>Sphingomonadaceae</taxon>
        <taxon>Sphingomonas</taxon>
    </lineage>
</organism>
<keyword evidence="10" id="KW-1185">Reference proteome</keyword>
<evidence type="ECO:0000259" key="8">
    <source>
        <dbReference type="PROSITE" id="PS50109"/>
    </source>
</evidence>
<dbReference type="GO" id="GO:0005524">
    <property type="term" value="F:ATP binding"/>
    <property type="evidence" value="ECO:0007669"/>
    <property type="project" value="UniProtKB-KW"/>
</dbReference>
<feature type="domain" description="Histidine kinase" evidence="8">
    <location>
        <begin position="61"/>
        <end position="151"/>
    </location>
</feature>
<protein>
    <recommendedName>
        <fullName evidence="2">histidine kinase</fullName>
        <ecNumber evidence="2">2.7.13.3</ecNumber>
    </recommendedName>
</protein>
<name>A0A7G9L1X4_9SPHN</name>
<dbReference type="KEGG" id="ssau:H8M03_11585"/>
<dbReference type="SMART" id="SM00387">
    <property type="entry name" value="HATPase_c"/>
    <property type="match status" value="1"/>
</dbReference>
<dbReference type="EMBL" id="CP060697">
    <property type="protein sequence ID" value="QNM82623.1"/>
    <property type="molecule type" value="Genomic_DNA"/>
</dbReference>
<evidence type="ECO:0000256" key="3">
    <source>
        <dbReference type="ARBA" id="ARBA00022553"/>
    </source>
</evidence>
<keyword evidence="3" id="KW-0597">Phosphoprotein</keyword>
<dbReference type="AlphaFoldDB" id="A0A7G9L1X4"/>
<dbReference type="SUPFAM" id="SSF55874">
    <property type="entry name" value="ATPase domain of HSP90 chaperone/DNA topoisomerase II/histidine kinase"/>
    <property type="match status" value="1"/>
</dbReference>
<sequence>MSIATLQKQLAMKSADKVELMKYLADLCASIGASMIDNPNRISLSSNVDDTVTNANISVSLGLIVTELVINALKHAFPGRNQKGKIEVDYSSSEEGWTLTVEDDGDGMPAESDTKPGLGTGIVEALAKQLDATVEVADQNPGTKVTVAHLS</sequence>
<gene>
    <name evidence="9" type="ORF">H8M03_11585</name>
</gene>
<keyword evidence="5" id="KW-0547">Nucleotide-binding</keyword>
<evidence type="ECO:0000256" key="7">
    <source>
        <dbReference type="ARBA" id="ARBA00022840"/>
    </source>
</evidence>
<evidence type="ECO:0000256" key="2">
    <source>
        <dbReference type="ARBA" id="ARBA00012438"/>
    </source>
</evidence>
<proteinExistence type="predicted"/>
<keyword evidence="6 9" id="KW-0418">Kinase</keyword>
<evidence type="ECO:0000313" key="10">
    <source>
        <dbReference type="Proteomes" id="UP000515861"/>
    </source>
</evidence>
<dbReference type="InterPro" id="IPR036890">
    <property type="entry name" value="HATPase_C_sf"/>
</dbReference>
<keyword evidence="7" id="KW-0067">ATP-binding</keyword>
<dbReference type="PANTHER" id="PTHR41523:SF7">
    <property type="entry name" value="HISTIDINE KINASE"/>
    <property type="match status" value="1"/>
</dbReference>
<dbReference type="EC" id="2.7.13.3" evidence="2"/>
<dbReference type="Pfam" id="PF02518">
    <property type="entry name" value="HATPase_c"/>
    <property type="match status" value="1"/>
</dbReference>
<dbReference type="PROSITE" id="PS50109">
    <property type="entry name" value="HIS_KIN"/>
    <property type="match status" value="1"/>
</dbReference>
<dbReference type="RefSeq" id="WP_187479578.1">
    <property type="nucleotide sequence ID" value="NZ_CP060697.1"/>
</dbReference>
<evidence type="ECO:0000256" key="5">
    <source>
        <dbReference type="ARBA" id="ARBA00022741"/>
    </source>
</evidence>
<evidence type="ECO:0000256" key="4">
    <source>
        <dbReference type="ARBA" id="ARBA00022679"/>
    </source>
</evidence>
<accession>A0A7G9L1X4</accession>
<dbReference type="PANTHER" id="PTHR41523">
    <property type="entry name" value="TWO-COMPONENT SYSTEM SENSOR PROTEIN"/>
    <property type="match status" value="1"/>
</dbReference>
<reference evidence="9 10" key="1">
    <citation type="submission" date="2020-08" db="EMBL/GenBank/DDBJ databases">
        <title>Sphingomonas sp. sand1-3 16S ribosomal RNA gene Genome sequencing and assembly.</title>
        <authorList>
            <person name="Kang M."/>
        </authorList>
    </citation>
    <scope>NUCLEOTIDE SEQUENCE [LARGE SCALE GENOMIC DNA]</scope>
    <source>
        <strain evidence="10">sand1-3</strain>
    </source>
</reference>